<comment type="subcellular location">
    <subcellularLocation>
        <location evidence="1">Cell inner membrane</location>
        <topology evidence="1">Multi-pass membrane protein</topology>
    </subcellularLocation>
</comment>
<evidence type="ECO:0000256" key="2">
    <source>
        <dbReference type="ARBA" id="ARBA00022448"/>
    </source>
</evidence>
<accession>A0A3N5C362</accession>
<dbReference type="EMBL" id="RKRG01000001">
    <property type="protein sequence ID" value="RPF52485.1"/>
    <property type="molecule type" value="Genomic_DNA"/>
</dbReference>
<dbReference type="GO" id="GO:0043190">
    <property type="term" value="C:ATP-binding cassette (ABC) transporter complex"/>
    <property type="evidence" value="ECO:0007669"/>
    <property type="project" value="InterPro"/>
</dbReference>
<sequence length="256" mass="29100">MSLIKENEIFLFEEIVKKNFASKYKGSVLGILWSVLKPLLIMILLTIIFSTLFGGSIKNYPVYFLSAKCIFDFFTAGTNSAMNAIKGNKNILKRTAAPKHAFVLGSIIAEFINFLITLVILVAVMIVTKAPFNINTIPFTILPIISLLMMITGIGFILSILCVYYTDIQHLWSVVTLMAMYASAIFYPMDIIPEPYHQYMILNPIFWIIDQFRHMTLWQSMPSTLNLINSLVLSTIILVIGIIVYIVYEKKVAMRF</sequence>
<dbReference type="PANTHER" id="PTHR30413:SF8">
    <property type="entry name" value="TRANSPORT PERMEASE PROTEIN"/>
    <property type="match status" value="1"/>
</dbReference>
<feature type="domain" description="ABC transmembrane type-2" evidence="9">
    <location>
        <begin position="29"/>
        <end position="248"/>
    </location>
</feature>
<evidence type="ECO:0000256" key="1">
    <source>
        <dbReference type="ARBA" id="ARBA00004429"/>
    </source>
</evidence>
<gene>
    <name evidence="10" type="ORF">EDC42_0017</name>
</gene>
<dbReference type="RefSeq" id="WP_069575003.1">
    <property type="nucleotide sequence ID" value="NZ_RKRG01000001.1"/>
</dbReference>
<dbReference type="AlphaFoldDB" id="A0A3N5C362"/>
<evidence type="ECO:0000256" key="5">
    <source>
        <dbReference type="ARBA" id="ARBA00022692"/>
    </source>
</evidence>
<evidence type="ECO:0000259" key="9">
    <source>
        <dbReference type="PROSITE" id="PS51012"/>
    </source>
</evidence>
<keyword evidence="5 8" id="KW-0812">Transmembrane</keyword>
<feature type="transmembrane region" description="Helical" evidence="8">
    <location>
        <begin position="171"/>
        <end position="189"/>
    </location>
</feature>
<feature type="transmembrane region" description="Helical" evidence="8">
    <location>
        <begin position="102"/>
        <end position="127"/>
    </location>
</feature>
<evidence type="ECO:0000256" key="6">
    <source>
        <dbReference type="ARBA" id="ARBA00022989"/>
    </source>
</evidence>
<dbReference type="GO" id="GO:0015920">
    <property type="term" value="P:lipopolysaccharide transport"/>
    <property type="evidence" value="ECO:0007669"/>
    <property type="project" value="TreeGrafter"/>
</dbReference>
<dbReference type="Pfam" id="PF01061">
    <property type="entry name" value="ABC2_membrane"/>
    <property type="match status" value="1"/>
</dbReference>
<evidence type="ECO:0000313" key="10">
    <source>
        <dbReference type="EMBL" id="RPF52485.1"/>
    </source>
</evidence>
<feature type="transmembrane region" description="Helical" evidence="8">
    <location>
        <begin position="139"/>
        <end position="164"/>
    </location>
</feature>
<organism evidence="10 11">
    <name type="scientific">Methanobrevibacter gottschalkii DSM 11977</name>
    <dbReference type="NCBI Taxonomy" id="1122229"/>
    <lineage>
        <taxon>Archaea</taxon>
        <taxon>Methanobacteriati</taxon>
        <taxon>Methanobacteriota</taxon>
        <taxon>Methanomada group</taxon>
        <taxon>Methanobacteria</taxon>
        <taxon>Methanobacteriales</taxon>
        <taxon>Methanobacteriaceae</taxon>
        <taxon>Methanobrevibacter</taxon>
    </lineage>
</organism>
<evidence type="ECO:0000256" key="8">
    <source>
        <dbReference type="SAM" id="Phobius"/>
    </source>
</evidence>
<dbReference type="GO" id="GO:0140359">
    <property type="term" value="F:ABC-type transporter activity"/>
    <property type="evidence" value="ECO:0007669"/>
    <property type="project" value="InterPro"/>
</dbReference>
<name>A0A3N5C362_9EURY</name>
<dbReference type="PRINTS" id="PR00164">
    <property type="entry name" value="ABC2TRNSPORT"/>
</dbReference>
<evidence type="ECO:0000256" key="4">
    <source>
        <dbReference type="ARBA" id="ARBA00022519"/>
    </source>
</evidence>
<protein>
    <submittedName>
        <fullName evidence="10">Lipopolysaccharide transport system permease protein</fullName>
    </submittedName>
</protein>
<feature type="transmembrane region" description="Helical" evidence="8">
    <location>
        <begin position="60"/>
        <end position="81"/>
    </location>
</feature>
<evidence type="ECO:0000256" key="7">
    <source>
        <dbReference type="ARBA" id="ARBA00023136"/>
    </source>
</evidence>
<keyword evidence="7 8" id="KW-0472">Membrane</keyword>
<dbReference type="PANTHER" id="PTHR30413">
    <property type="entry name" value="INNER MEMBRANE TRANSPORT PERMEASE"/>
    <property type="match status" value="1"/>
</dbReference>
<comment type="caution">
    <text evidence="10">The sequence shown here is derived from an EMBL/GenBank/DDBJ whole genome shotgun (WGS) entry which is preliminary data.</text>
</comment>
<keyword evidence="6 8" id="KW-1133">Transmembrane helix</keyword>
<feature type="transmembrane region" description="Helical" evidence="8">
    <location>
        <begin position="28"/>
        <end position="54"/>
    </location>
</feature>
<reference evidence="10 11" key="1">
    <citation type="submission" date="2018-11" db="EMBL/GenBank/DDBJ databases">
        <title>Genomic Encyclopedia of Type Strains, Phase IV (KMG-IV): sequencing the most valuable type-strain genomes for metagenomic binning, comparative biology and taxonomic classification.</title>
        <authorList>
            <person name="Goeker M."/>
        </authorList>
    </citation>
    <scope>NUCLEOTIDE SEQUENCE [LARGE SCALE GENOMIC DNA]</scope>
    <source>
        <strain evidence="10 11">DSM 11977</strain>
    </source>
</reference>
<proteinExistence type="predicted"/>
<keyword evidence="4" id="KW-0997">Cell inner membrane</keyword>
<dbReference type="PROSITE" id="PS51012">
    <property type="entry name" value="ABC_TM2"/>
    <property type="match status" value="1"/>
</dbReference>
<evidence type="ECO:0000256" key="3">
    <source>
        <dbReference type="ARBA" id="ARBA00022475"/>
    </source>
</evidence>
<dbReference type="InterPro" id="IPR047817">
    <property type="entry name" value="ABC2_TM_bact-type"/>
</dbReference>
<feature type="transmembrane region" description="Helical" evidence="8">
    <location>
        <begin position="227"/>
        <end position="248"/>
    </location>
</feature>
<keyword evidence="11" id="KW-1185">Reference proteome</keyword>
<evidence type="ECO:0000313" key="11">
    <source>
        <dbReference type="Proteomes" id="UP000271783"/>
    </source>
</evidence>
<dbReference type="InterPro" id="IPR013525">
    <property type="entry name" value="ABC2_TM"/>
</dbReference>
<dbReference type="Proteomes" id="UP000271783">
    <property type="component" value="Unassembled WGS sequence"/>
</dbReference>
<keyword evidence="3" id="KW-1003">Cell membrane</keyword>
<dbReference type="InterPro" id="IPR000412">
    <property type="entry name" value="ABC_2_transport"/>
</dbReference>
<keyword evidence="2" id="KW-0813">Transport</keyword>